<dbReference type="SUPFAM" id="SSF57938">
    <property type="entry name" value="DnaJ/Hsp40 cysteine-rich domain"/>
    <property type="match status" value="1"/>
</dbReference>
<dbReference type="GO" id="GO:0004177">
    <property type="term" value="F:aminopeptidase activity"/>
    <property type="evidence" value="ECO:0007669"/>
    <property type="project" value="UniProtKB-KW"/>
</dbReference>
<reference evidence="1 2" key="1">
    <citation type="submission" date="2020-02" db="EMBL/GenBank/DDBJ databases">
        <title>Bacillus aquiflavi sp. nov., isolated from yellow water of strong flavor Chinese baijiu in Yibin region of China.</title>
        <authorList>
            <person name="Xie J."/>
        </authorList>
    </citation>
    <scope>NUCLEOTIDE SEQUENCE [LARGE SCALE GENOMIC DNA]</scope>
    <source>
        <strain evidence="1 2">SA4</strain>
    </source>
</reference>
<accession>A0A6M0Q3S6</accession>
<keyword evidence="1" id="KW-0031">Aminopeptidase</keyword>
<protein>
    <submittedName>
        <fullName evidence="1">Methionine aminopeptidase</fullName>
    </submittedName>
</protein>
<keyword evidence="1" id="KW-0645">Protease</keyword>
<dbReference type="Gene3D" id="2.10.230.10">
    <property type="entry name" value="Heat shock protein DnaJ, cysteine-rich domain"/>
    <property type="match status" value="1"/>
</dbReference>
<keyword evidence="1" id="KW-0378">Hydrolase</keyword>
<name>A0A6M0Q3S6_9BACI</name>
<sequence>MGLFNTISEWNSARQEKHHSKMKEKGYCPQCNGRGFHTYAGHEYAFYSSTLDCPGCNGSGTYVSWDELQ</sequence>
<gene>
    <name evidence="1" type="ORF">G4D63_00070</name>
</gene>
<evidence type="ECO:0000313" key="1">
    <source>
        <dbReference type="EMBL" id="NEY70120.1"/>
    </source>
</evidence>
<dbReference type="InterPro" id="IPR036410">
    <property type="entry name" value="HSP_DnaJ_Cys-rich_dom_sf"/>
</dbReference>
<keyword evidence="2" id="KW-1185">Reference proteome</keyword>
<dbReference type="AlphaFoldDB" id="A0A6M0Q3S6"/>
<comment type="caution">
    <text evidence="1">The sequence shown here is derived from an EMBL/GenBank/DDBJ whole genome shotgun (WGS) entry which is preliminary data.</text>
</comment>
<dbReference type="RefSeq" id="WP_163176461.1">
    <property type="nucleotide sequence ID" value="NZ_JAAIWM010000001.1"/>
</dbReference>
<dbReference type="EMBL" id="JAAIWM010000001">
    <property type="protein sequence ID" value="NEY70120.1"/>
    <property type="molecule type" value="Genomic_DNA"/>
</dbReference>
<dbReference type="Proteomes" id="UP000481043">
    <property type="component" value="Unassembled WGS sequence"/>
</dbReference>
<proteinExistence type="predicted"/>
<evidence type="ECO:0000313" key="2">
    <source>
        <dbReference type="Proteomes" id="UP000481043"/>
    </source>
</evidence>
<organism evidence="1 2">
    <name type="scientific">Bacillus mesophilus</name>
    <dbReference type="NCBI Taxonomy" id="1808955"/>
    <lineage>
        <taxon>Bacteria</taxon>
        <taxon>Bacillati</taxon>
        <taxon>Bacillota</taxon>
        <taxon>Bacilli</taxon>
        <taxon>Bacillales</taxon>
        <taxon>Bacillaceae</taxon>
        <taxon>Bacillus</taxon>
    </lineage>
</organism>